<evidence type="ECO:0000313" key="5">
    <source>
        <dbReference type="Proteomes" id="UP000019222"/>
    </source>
</evidence>
<dbReference type="PATRIC" id="fig|1224164.3.peg.844"/>
<evidence type="ECO:0000256" key="1">
    <source>
        <dbReference type="SAM" id="MobiDB-lite"/>
    </source>
</evidence>
<dbReference type="AlphaFoldDB" id="W5Y6U5"/>
<dbReference type="Pfam" id="PF14016">
    <property type="entry name" value="DUF4232"/>
    <property type="match status" value="1"/>
</dbReference>
<dbReference type="RefSeq" id="WP_025252283.1">
    <property type="nucleotide sequence ID" value="NZ_CP004353.1"/>
</dbReference>
<feature type="chain" id="PRO_5039526901" description="DUF4232 domain-containing protein" evidence="2">
    <location>
        <begin position="24"/>
        <end position="207"/>
    </location>
</feature>
<reference evidence="4 5" key="1">
    <citation type="submission" date="2013-02" db="EMBL/GenBank/DDBJ databases">
        <title>The complete genome sequence of Corynebacterium vitaeruminis DSM 20294.</title>
        <authorList>
            <person name="Ruckert C."/>
            <person name="Albersmeier A."/>
            <person name="Kalinowski J."/>
        </authorList>
    </citation>
    <scope>NUCLEOTIDE SEQUENCE [LARGE SCALE GENOMIC DNA]</scope>
    <source>
        <strain evidence="5">ATCC 10234</strain>
    </source>
</reference>
<dbReference type="STRING" id="1224164.B843_04245"/>
<keyword evidence="2" id="KW-0732">Signal</keyword>
<keyword evidence="5" id="KW-1185">Reference proteome</keyword>
<organism evidence="4 5">
    <name type="scientific">Corynebacterium vitaeruminis DSM 20294</name>
    <dbReference type="NCBI Taxonomy" id="1224164"/>
    <lineage>
        <taxon>Bacteria</taxon>
        <taxon>Bacillati</taxon>
        <taxon>Actinomycetota</taxon>
        <taxon>Actinomycetes</taxon>
        <taxon>Mycobacteriales</taxon>
        <taxon>Corynebacteriaceae</taxon>
        <taxon>Corynebacterium</taxon>
    </lineage>
</organism>
<accession>W5Y6U5</accession>
<evidence type="ECO:0000256" key="2">
    <source>
        <dbReference type="SAM" id="SignalP"/>
    </source>
</evidence>
<proteinExistence type="predicted"/>
<evidence type="ECO:0000313" key="4">
    <source>
        <dbReference type="EMBL" id="AHI22238.1"/>
    </source>
</evidence>
<dbReference type="InterPro" id="IPR025326">
    <property type="entry name" value="DUF4232"/>
</dbReference>
<gene>
    <name evidence="4" type="ORF">B843_04245</name>
</gene>
<dbReference type="Proteomes" id="UP000019222">
    <property type="component" value="Chromosome"/>
</dbReference>
<dbReference type="EMBL" id="CP004353">
    <property type="protein sequence ID" value="AHI22238.1"/>
    <property type="molecule type" value="Genomic_DNA"/>
</dbReference>
<sequence length="207" mass="20637">MTKSRLILSSGILLCLAACSTGAQEDNAPASTQPSQATIATSIAPSSPATPATISPTESTASNSLPAGACATSQLKVELANEQGAAGSRLADLVFTNISGEGCTLAGFPGVSAVTGNDGTQLGPAATRETGIEAATVTLQPGAQARASMKITNVGLFDQAQCQPQSADGLRVYPPENTDSLFVAVPGLQGCAGEVDYLSVQPITPAS</sequence>
<name>W5Y6U5_9CORY</name>
<dbReference type="KEGG" id="cvt:B843_04245"/>
<protein>
    <recommendedName>
        <fullName evidence="3">DUF4232 domain-containing protein</fullName>
    </recommendedName>
</protein>
<dbReference type="eggNOG" id="ENOG50330G5">
    <property type="taxonomic scope" value="Bacteria"/>
</dbReference>
<feature type="compositionally biased region" description="Low complexity" evidence="1">
    <location>
        <begin position="42"/>
        <end position="62"/>
    </location>
</feature>
<feature type="region of interest" description="Disordered" evidence="1">
    <location>
        <begin position="42"/>
        <end position="65"/>
    </location>
</feature>
<feature type="domain" description="DUF4232" evidence="3">
    <location>
        <begin position="70"/>
        <end position="203"/>
    </location>
</feature>
<evidence type="ECO:0000259" key="3">
    <source>
        <dbReference type="Pfam" id="PF14016"/>
    </source>
</evidence>
<dbReference type="HOGENOM" id="CLU_079632_3_0_11"/>
<feature type="signal peptide" evidence="2">
    <location>
        <begin position="1"/>
        <end position="23"/>
    </location>
</feature>